<dbReference type="RefSeq" id="WP_073281886.1">
    <property type="nucleotide sequence ID" value="NZ_FRCP01000005.1"/>
</dbReference>
<sequence>MRNNCIFSNVTKDYLSKFYCILDQMIQGMTSPELSCSISHNFIVQMIPHHRAAIEMSHNILCYTTDIALQNIALNIIEMQTQSIENMCDIEYSCSMCKNSQQDFCLYQRQFDIITQTMFSEMGNACSTNNINANFMREMIPHHKGAIRMSENALRFDICPELKPILCEIITSQQKGVCEMTQLLRCTK</sequence>
<feature type="domain" description="DUF305" evidence="1">
    <location>
        <begin position="40"/>
        <end position="184"/>
    </location>
</feature>
<dbReference type="OrthoDB" id="8603558at2"/>
<dbReference type="AlphaFoldDB" id="A0A1M7EW73"/>
<evidence type="ECO:0000313" key="3">
    <source>
        <dbReference type="Proteomes" id="UP000184038"/>
    </source>
</evidence>
<dbReference type="InterPro" id="IPR005183">
    <property type="entry name" value="DUF305_CopM-like"/>
</dbReference>
<dbReference type="EMBL" id="FRCP01000005">
    <property type="protein sequence ID" value="SHL95873.1"/>
    <property type="molecule type" value="Genomic_DNA"/>
</dbReference>
<keyword evidence="3" id="KW-1185">Reference proteome</keyword>
<evidence type="ECO:0000313" key="2">
    <source>
        <dbReference type="EMBL" id="SHL95873.1"/>
    </source>
</evidence>
<dbReference type="InterPro" id="IPR012347">
    <property type="entry name" value="Ferritin-like"/>
</dbReference>
<name>A0A1M7EW73_9FIRM</name>
<dbReference type="Gene3D" id="1.20.1260.10">
    <property type="match status" value="2"/>
</dbReference>
<evidence type="ECO:0000259" key="1">
    <source>
        <dbReference type="Pfam" id="PF03713"/>
    </source>
</evidence>
<accession>A0A1M7EW73</accession>
<dbReference type="Proteomes" id="UP000184038">
    <property type="component" value="Unassembled WGS sequence"/>
</dbReference>
<dbReference type="Pfam" id="PF03713">
    <property type="entry name" value="DUF305"/>
    <property type="match status" value="1"/>
</dbReference>
<organism evidence="2 3">
    <name type="scientific">Anaerosporobacter mobilis DSM 15930</name>
    <dbReference type="NCBI Taxonomy" id="1120996"/>
    <lineage>
        <taxon>Bacteria</taxon>
        <taxon>Bacillati</taxon>
        <taxon>Bacillota</taxon>
        <taxon>Clostridia</taxon>
        <taxon>Lachnospirales</taxon>
        <taxon>Lachnospiraceae</taxon>
        <taxon>Anaerosporobacter</taxon>
    </lineage>
</organism>
<protein>
    <submittedName>
        <fullName evidence="2">Uncharacterized conserved protein, DUF305 family</fullName>
    </submittedName>
</protein>
<gene>
    <name evidence="2" type="ORF">SAMN02746066_00229</name>
</gene>
<dbReference type="STRING" id="1120996.SAMN02746066_00229"/>
<proteinExistence type="predicted"/>
<dbReference type="PANTHER" id="PTHR36933:SF1">
    <property type="entry name" value="SLL0788 PROTEIN"/>
    <property type="match status" value="1"/>
</dbReference>
<reference evidence="2 3" key="1">
    <citation type="submission" date="2016-11" db="EMBL/GenBank/DDBJ databases">
        <authorList>
            <person name="Jaros S."/>
            <person name="Januszkiewicz K."/>
            <person name="Wedrychowicz H."/>
        </authorList>
    </citation>
    <scope>NUCLEOTIDE SEQUENCE [LARGE SCALE GENOMIC DNA]</scope>
    <source>
        <strain evidence="2 3">DSM 15930</strain>
    </source>
</reference>
<dbReference type="PANTHER" id="PTHR36933">
    <property type="entry name" value="SLL0788 PROTEIN"/>
    <property type="match status" value="1"/>
</dbReference>